<organism evidence="1 2">
    <name type="scientific">Jeotgalibacillus malaysiensis</name>
    <dbReference type="NCBI Taxonomy" id="1508404"/>
    <lineage>
        <taxon>Bacteria</taxon>
        <taxon>Bacillati</taxon>
        <taxon>Bacillota</taxon>
        <taxon>Bacilli</taxon>
        <taxon>Bacillales</taxon>
        <taxon>Caryophanaceae</taxon>
        <taxon>Jeotgalibacillus</taxon>
    </lineage>
</organism>
<dbReference type="PANTHER" id="PTHR39186:SF1">
    <property type="entry name" value="DUF2071 DOMAIN-CONTAINING PROTEIN"/>
    <property type="match status" value="1"/>
</dbReference>
<dbReference type="PANTHER" id="PTHR39186">
    <property type="entry name" value="DUF2071 FAMILY PROTEIN"/>
    <property type="match status" value="1"/>
</dbReference>
<evidence type="ECO:0000313" key="1">
    <source>
        <dbReference type="EMBL" id="AJD89775.1"/>
    </source>
</evidence>
<dbReference type="InterPro" id="IPR018644">
    <property type="entry name" value="DUF2071"/>
</dbReference>
<accession>A0A0B5AH98</accession>
<dbReference type="Pfam" id="PF09844">
    <property type="entry name" value="DUF2071"/>
    <property type="match status" value="1"/>
</dbReference>
<evidence type="ECO:0008006" key="3">
    <source>
        <dbReference type="Google" id="ProtNLM"/>
    </source>
</evidence>
<evidence type="ECO:0000313" key="2">
    <source>
        <dbReference type="Proteomes" id="UP000031449"/>
    </source>
</evidence>
<protein>
    <recommendedName>
        <fullName evidence="3">DUF2071 domain-containing protein</fullName>
    </recommendedName>
</protein>
<dbReference type="Proteomes" id="UP000031449">
    <property type="component" value="Chromosome"/>
</dbReference>
<dbReference type="AlphaFoldDB" id="A0A0B5AH98"/>
<gene>
    <name evidence="1" type="ORF">JMA_04580</name>
</gene>
<name>A0A0B5AH98_9BACL</name>
<keyword evidence="2" id="KW-1185">Reference proteome</keyword>
<dbReference type="KEGG" id="jeo:JMA_04580"/>
<dbReference type="HOGENOM" id="CLU_081757_0_0_9"/>
<reference evidence="1 2" key="1">
    <citation type="submission" date="2014-08" db="EMBL/GenBank/DDBJ databases">
        <title>Complete genome of a marine bacteria Jeotgalibacillus malaysiensis.</title>
        <authorList>
            <person name="Yaakop A.S."/>
            <person name="Chan K.-G."/>
            <person name="Goh K.M."/>
        </authorList>
    </citation>
    <scope>NUCLEOTIDE SEQUENCE [LARGE SCALE GENOMIC DNA]</scope>
    <source>
        <strain evidence="1 2">D5</strain>
    </source>
</reference>
<dbReference type="EMBL" id="CP009416">
    <property type="protein sequence ID" value="AJD89775.1"/>
    <property type="molecule type" value="Genomic_DNA"/>
</dbReference>
<dbReference type="InterPro" id="IPR023375">
    <property type="entry name" value="ADC_dom_sf"/>
</dbReference>
<sequence length="246" mass="28271">MVNQRNRKWIMGQTWNDLLFAHYPVEIHELQKLRPDCLQVDTYDGQAWVSVVPFEMSDIHFRGLSAIKYKKRFSELNVRTYVTFNGEPGIYFFSLDANSPLAVQLANLSYALPYLHADMEVAHSGSQIHFKSTRNDQRAADGSFDGHYAPAGEPFQTKKGSLGYWLTERYALFTVKGKKILKGAIFHEQWTLQQAQADFRVNNVAESAGITLPAEPELLHFAKKLKVRVWPPEQIGIYHNERRPDD</sequence>
<dbReference type="SUPFAM" id="SSF160104">
    <property type="entry name" value="Acetoacetate decarboxylase-like"/>
    <property type="match status" value="1"/>
</dbReference>
<dbReference type="Gene3D" id="2.40.400.10">
    <property type="entry name" value="Acetoacetate decarboxylase-like"/>
    <property type="match status" value="1"/>
</dbReference>
<dbReference type="BioCyc" id="JESP1508404:G14D9-9675-MONOMER"/>
<proteinExistence type="predicted"/>